<feature type="compositionally biased region" description="Polar residues" evidence="1">
    <location>
        <begin position="7"/>
        <end position="18"/>
    </location>
</feature>
<feature type="region of interest" description="Disordered" evidence="1">
    <location>
        <begin position="38"/>
        <end position="66"/>
    </location>
</feature>
<evidence type="ECO:0000313" key="2">
    <source>
        <dbReference type="EMBL" id="MBW87398.1"/>
    </source>
</evidence>
<evidence type="ECO:0000256" key="1">
    <source>
        <dbReference type="SAM" id="MobiDB-lite"/>
    </source>
</evidence>
<accession>A0A2P2J1Q0</accession>
<sequence length="66" mass="7450">MKPPRHTSYSSHRTQRNSAYPGFPRTQTSVFILTHPCGGPFQPTTRQLDEETSCGEGNFARQPENN</sequence>
<proteinExistence type="predicted"/>
<dbReference type="EMBL" id="GGEC01006915">
    <property type="protein sequence ID" value="MBW87398.1"/>
    <property type="molecule type" value="Transcribed_RNA"/>
</dbReference>
<dbReference type="AlphaFoldDB" id="A0A2P2J1Q0"/>
<organism evidence="2">
    <name type="scientific">Rhizophora mucronata</name>
    <name type="common">Asiatic mangrove</name>
    <dbReference type="NCBI Taxonomy" id="61149"/>
    <lineage>
        <taxon>Eukaryota</taxon>
        <taxon>Viridiplantae</taxon>
        <taxon>Streptophyta</taxon>
        <taxon>Embryophyta</taxon>
        <taxon>Tracheophyta</taxon>
        <taxon>Spermatophyta</taxon>
        <taxon>Magnoliopsida</taxon>
        <taxon>eudicotyledons</taxon>
        <taxon>Gunneridae</taxon>
        <taxon>Pentapetalae</taxon>
        <taxon>rosids</taxon>
        <taxon>fabids</taxon>
        <taxon>Malpighiales</taxon>
        <taxon>Rhizophoraceae</taxon>
        <taxon>Rhizophora</taxon>
    </lineage>
</organism>
<protein>
    <submittedName>
        <fullName evidence="2">Uncharacterized protein</fullName>
    </submittedName>
</protein>
<name>A0A2P2J1Q0_RHIMU</name>
<reference evidence="2" key="1">
    <citation type="submission" date="2018-02" db="EMBL/GenBank/DDBJ databases">
        <title>Rhizophora mucronata_Transcriptome.</title>
        <authorList>
            <person name="Meera S.P."/>
            <person name="Sreeshan A."/>
            <person name="Augustine A."/>
        </authorList>
    </citation>
    <scope>NUCLEOTIDE SEQUENCE</scope>
    <source>
        <tissue evidence="2">Leaf</tissue>
    </source>
</reference>
<feature type="region of interest" description="Disordered" evidence="1">
    <location>
        <begin position="1"/>
        <end position="26"/>
    </location>
</feature>